<accession>A0A3P3XZD2</accession>
<evidence type="ECO:0000259" key="11">
    <source>
        <dbReference type="PROSITE" id="PS50259"/>
    </source>
</evidence>
<evidence type="ECO:0000256" key="2">
    <source>
        <dbReference type="ARBA" id="ARBA00004613"/>
    </source>
</evidence>
<evidence type="ECO:0000259" key="12">
    <source>
        <dbReference type="PROSITE" id="PS50836"/>
    </source>
</evidence>
<dbReference type="GO" id="GO:0020037">
    <property type="term" value="F:heme binding"/>
    <property type="evidence" value="ECO:0007669"/>
    <property type="project" value="InterPro"/>
</dbReference>
<evidence type="ECO:0000313" key="14">
    <source>
        <dbReference type="Proteomes" id="UP000290189"/>
    </source>
</evidence>
<dbReference type="InterPro" id="IPR017978">
    <property type="entry name" value="GPCR_3_C"/>
</dbReference>
<organism evidence="13 14">
    <name type="scientific">Plasmodiophora brassicae</name>
    <name type="common">Clubroot disease agent</name>
    <dbReference type="NCBI Taxonomy" id="37360"/>
    <lineage>
        <taxon>Eukaryota</taxon>
        <taxon>Sar</taxon>
        <taxon>Rhizaria</taxon>
        <taxon>Endomyxa</taxon>
        <taxon>Phytomyxea</taxon>
        <taxon>Plasmodiophorida</taxon>
        <taxon>Plasmodiophoridae</taxon>
        <taxon>Plasmodiophora</taxon>
    </lineage>
</organism>
<dbReference type="EMBL" id="OVEO01000001">
    <property type="protein sequence ID" value="SPQ93170.1"/>
    <property type="molecule type" value="Genomic_DNA"/>
</dbReference>
<dbReference type="PROSITE" id="PS50259">
    <property type="entry name" value="G_PROTEIN_RECEP_F3_4"/>
    <property type="match status" value="1"/>
</dbReference>
<keyword evidence="5 10" id="KW-1133">Transmembrane helix</keyword>
<dbReference type="CDD" id="cd09631">
    <property type="entry name" value="DOMON_DOH"/>
    <property type="match status" value="1"/>
</dbReference>
<dbReference type="Pfam" id="PF00003">
    <property type="entry name" value="7tm_3"/>
    <property type="match status" value="1"/>
</dbReference>
<keyword evidence="8" id="KW-0479">Metal-binding</keyword>
<dbReference type="Pfam" id="PF03351">
    <property type="entry name" value="DOMON"/>
    <property type="match status" value="1"/>
</dbReference>
<evidence type="ECO:0000256" key="4">
    <source>
        <dbReference type="ARBA" id="ARBA00022692"/>
    </source>
</evidence>
<evidence type="ECO:0000313" key="13">
    <source>
        <dbReference type="EMBL" id="SPQ93170.1"/>
    </source>
</evidence>
<evidence type="ECO:0000256" key="9">
    <source>
        <dbReference type="SAM" id="MobiDB-lite"/>
    </source>
</evidence>
<feature type="transmembrane region" description="Helical" evidence="10">
    <location>
        <begin position="796"/>
        <end position="817"/>
    </location>
</feature>
<dbReference type="Gene3D" id="1.10.640.10">
    <property type="entry name" value="Haem peroxidase domain superfamily, animal type"/>
    <property type="match status" value="1"/>
</dbReference>
<keyword evidence="4 10" id="KW-0812">Transmembrane</keyword>
<feature type="transmembrane region" description="Helical" evidence="10">
    <location>
        <begin position="754"/>
        <end position="775"/>
    </location>
</feature>
<dbReference type="GO" id="GO:0006979">
    <property type="term" value="P:response to oxidative stress"/>
    <property type="evidence" value="ECO:0007669"/>
    <property type="project" value="InterPro"/>
</dbReference>
<dbReference type="InterPro" id="IPR010255">
    <property type="entry name" value="Haem_peroxidase_sf"/>
</dbReference>
<feature type="transmembrane region" description="Helical" evidence="10">
    <location>
        <begin position="837"/>
        <end position="858"/>
    </location>
</feature>
<dbReference type="InterPro" id="IPR037120">
    <property type="entry name" value="Haem_peroxidase_sf_animal"/>
</dbReference>
<feature type="region of interest" description="Disordered" evidence="9">
    <location>
        <begin position="966"/>
        <end position="997"/>
    </location>
</feature>
<dbReference type="Pfam" id="PF03098">
    <property type="entry name" value="An_peroxidase"/>
    <property type="match status" value="1"/>
</dbReference>
<evidence type="ECO:0000256" key="3">
    <source>
        <dbReference type="ARBA" id="ARBA00022525"/>
    </source>
</evidence>
<dbReference type="InterPro" id="IPR045266">
    <property type="entry name" value="DOH_DOMON"/>
</dbReference>
<keyword evidence="7" id="KW-0325">Glycoprotein</keyword>
<dbReference type="SUPFAM" id="SSF48113">
    <property type="entry name" value="Heme-dependent peroxidases"/>
    <property type="match status" value="1"/>
</dbReference>
<feature type="binding site" description="axial binding residue" evidence="8">
    <location>
        <position position="298"/>
    </location>
    <ligand>
        <name>heme b</name>
        <dbReference type="ChEBI" id="CHEBI:60344"/>
    </ligand>
    <ligandPart>
        <name>Fe</name>
        <dbReference type="ChEBI" id="CHEBI:18248"/>
    </ligandPart>
</feature>
<keyword evidence="3" id="KW-0964">Secreted</keyword>
<evidence type="ECO:0000256" key="7">
    <source>
        <dbReference type="ARBA" id="ARBA00023180"/>
    </source>
</evidence>
<keyword evidence="13" id="KW-0496">Mitochondrion</keyword>
<dbReference type="GO" id="GO:0004601">
    <property type="term" value="F:peroxidase activity"/>
    <property type="evidence" value="ECO:0007669"/>
    <property type="project" value="InterPro"/>
</dbReference>
<proteinExistence type="predicted"/>
<evidence type="ECO:0000256" key="10">
    <source>
        <dbReference type="SAM" id="Phobius"/>
    </source>
</evidence>
<dbReference type="InterPro" id="IPR005018">
    <property type="entry name" value="DOMON_domain"/>
</dbReference>
<sequence length="1056" mass="115638">MSSLPRYRPMDGYNVNPDHPTWGTLRQPLEYISTPEAYADNVSSTAGPHRNSARYISDVLFTSQFKFNVISGASGWFPYYGQFLAHDMILQASSNVTFHIPVPRCDMGYGFDPNCTGTATIPFTREGGSVTSRGYFQGQNLATSWLDLNLVYGLGDNRTSYLRTFSDGKMKTSQGPRGELLPFNLPLFDNAGPMTPNMFLAGDPRCNINLPLLALHTLFVLEHNKWATTFKQRNPTWDDETLFQEARRFTIAIHQKIAYYEYLPKLLAHGLEPYTAFNPNLSPAIDVAFMTAAFRYGHSSTNQQVYRMQESRVPVADGPLNVADTILNPQEYRVNGMDDVLRGLILEPEADADDNMVEGMRTHPILGDMAAVDIQRGRDRGVPDYNTVRQALGMPRARNWSDVTSNPEYQRRLAIAYNSVDDLDLYVGGLSEDKVGTGIIGPTFNALVTAQFLRTRDADPYFFMRPGLFSTDELNKIQNRSLSSMILDFTQVKWMPSDVFALEQIPTASSASSTSVATGFTGIFSPLPGYTVSWAITSDCVWTVQIVSTRGGWAGIGFGTQMAGSDVILCYMNGGAMTCVDSMVVGQFETAPTSDDEIGHTNDVLPGTVTGQILGGVLTAQFSRRCSTGDSIDHVITRAMTPMIFAHGPTPRPAQHGLFGRALGTVNLFTNQAALSNEDVFHLSTTSAAAFSSIGFIFLALQALTLLAIVGFRKTRAVFFQGPSLLITMLLGSMMISGTLILTTVEQSASICAWRLFLSSMGFSLIFATLLGKLYRYNKIFYNKSALTVKVTNVHIVSGTLIFLAVDAILCGIWIGVSPMKIASEAPNTCSDSLTATGISTVLLIVKGVILVGSVWLYRNLQALEGRTASMFKSDINMTGQISALSLLFLAILLLVNEVSTSTVFQRTILLIQCIAALFVSVVPYVWYACVKVVFLLDDRKARKSSHVSEAIASTNMAAKGYTSTKKTKGDTKVAGGTSVQLGDSTSESATAGDAADTKGLQSDVSKNFRIKLDEVQKALTEYNMYDQLAQKSSAKFNKLKSELLQMEAEMDFRNQ</sequence>
<feature type="transmembrane region" description="Helical" evidence="10">
    <location>
        <begin position="689"/>
        <end position="712"/>
    </location>
</feature>
<dbReference type="GO" id="GO:0004930">
    <property type="term" value="F:G protein-coupled receptor activity"/>
    <property type="evidence" value="ECO:0007669"/>
    <property type="project" value="InterPro"/>
</dbReference>
<dbReference type="PANTHER" id="PTHR11475:SF4">
    <property type="entry name" value="CHORION PEROXIDASE"/>
    <property type="match status" value="1"/>
</dbReference>
<keyword evidence="8" id="KW-0408">Iron</keyword>
<keyword evidence="6 10" id="KW-0472">Membrane</keyword>
<comment type="subcellular location">
    <subcellularLocation>
        <location evidence="1">Membrane</location>
        <topology evidence="1">Multi-pass membrane protein</topology>
    </subcellularLocation>
    <subcellularLocation>
        <location evidence="2">Secreted</location>
    </subcellularLocation>
</comment>
<dbReference type="GO" id="GO:0046872">
    <property type="term" value="F:metal ion binding"/>
    <property type="evidence" value="ECO:0007669"/>
    <property type="project" value="UniProtKB-KW"/>
</dbReference>
<evidence type="ECO:0000256" key="1">
    <source>
        <dbReference type="ARBA" id="ARBA00004141"/>
    </source>
</evidence>
<gene>
    <name evidence="13" type="ORF">PLBR_LOCUS385</name>
</gene>
<dbReference type="GO" id="GO:0016020">
    <property type="term" value="C:membrane"/>
    <property type="evidence" value="ECO:0007669"/>
    <property type="project" value="UniProtKB-SubCell"/>
</dbReference>
<evidence type="ECO:0000256" key="8">
    <source>
        <dbReference type="PIRSR" id="PIRSR619791-2"/>
    </source>
</evidence>
<protein>
    <recommendedName>
        <fullName evidence="15">G-protein coupled receptors family 3 profile domain-containing protein</fullName>
    </recommendedName>
</protein>
<dbReference type="AlphaFoldDB" id="A0A3P3XZD2"/>
<feature type="transmembrane region" description="Helical" evidence="10">
    <location>
        <begin position="724"/>
        <end position="742"/>
    </location>
</feature>
<dbReference type="PROSITE" id="PS50836">
    <property type="entry name" value="DOMON"/>
    <property type="match status" value="1"/>
</dbReference>
<feature type="transmembrane region" description="Helical" evidence="10">
    <location>
        <begin position="878"/>
        <end position="896"/>
    </location>
</feature>
<feature type="domain" description="G-protein coupled receptors family 3 profile" evidence="11">
    <location>
        <begin position="687"/>
        <end position="819"/>
    </location>
</feature>
<evidence type="ECO:0008006" key="15">
    <source>
        <dbReference type="Google" id="ProtNLM"/>
    </source>
</evidence>
<dbReference type="Proteomes" id="UP000290189">
    <property type="component" value="Unassembled WGS sequence"/>
</dbReference>
<dbReference type="SUPFAM" id="SSF49344">
    <property type="entry name" value="CBD9-like"/>
    <property type="match status" value="1"/>
</dbReference>
<geneLocation type="mitochondrion" evidence="13"/>
<dbReference type="SMART" id="SM00664">
    <property type="entry name" value="DoH"/>
    <property type="match status" value="1"/>
</dbReference>
<feature type="compositionally biased region" description="Polar residues" evidence="9">
    <location>
        <begin position="978"/>
        <end position="990"/>
    </location>
</feature>
<keyword evidence="8" id="KW-0349">Heme</keyword>
<dbReference type="PANTHER" id="PTHR11475">
    <property type="entry name" value="OXIDASE/PEROXIDASE"/>
    <property type="match status" value="1"/>
</dbReference>
<evidence type="ECO:0000256" key="5">
    <source>
        <dbReference type="ARBA" id="ARBA00022989"/>
    </source>
</evidence>
<dbReference type="InterPro" id="IPR019791">
    <property type="entry name" value="Haem_peroxidase_animal"/>
</dbReference>
<feature type="transmembrane region" description="Helical" evidence="10">
    <location>
        <begin position="908"/>
        <end position="937"/>
    </location>
</feature>
<reference evidence="13 14" key="1">
    <citation type="submission" date="2018-03" db="EMBL/GenBank/DDBJ databases">
        <authorList>
            <person name="Fogelqvist J."/>
        </authorList>
    </citation>
    <scope>NUCLEOTIDE SEQUENCE [LARGE SCALE GENOMIC DNA]</scope>
</reference>
<feature type="domain" description="DOMON" evidence="12">
    <location>
        <begin position="528"/>
        <end position="648"/>
    </location>
</feature>
<dbReference type="Gene3D" id="2.60.40.1210">
    <property type="entry name" value="Cellobiose dehydrogenase, cytochrome domain"/>
    <property type="match status" value="1"/>
</dbReference>
<evidence type="ECO:0000256" key="6">
    <source>
        <dbReference type="ARBA" id="ARBA00023136"/>
    </source>
</evidence>
<name>A0A3P3XZD2_PLABS</name>
<dbReference type="GO" id="GO:0005576">
    <property type="term" value="C:extracellular region"/>
    <property type="evidence" value="ECO:0007669"/>
    <property type="project" value="UniProtKB-SubCell"/>
</dbReference>
<dbReference type="PROSITE" id="PS50292">
    <property type="entry name" value="PEROXIDASE_3"/>
    <property type="match status" value="1"/>
</dbReference>
<dbReference type="PRINTS" id="PR00457">
    <property type="entry name" value="ANPEROXIDASE"/>
</dbReference>